<organism evidence="1 2">
    <name type="scientific">Mycobacterium terramassiliense</name>
    <dbReference type="NCBI Taxonomy" id="1841859"/>
    <lineage>
        <taxon>Bacteria</taxon>
        <taxon>Bacillati</taxon>
        <taxon>Actinomycetota</taxon>
        <taxon>Actinomycetes</taxon>
        <taxon>Mycobacteriales</taxon>
        <taxon>Mycobacteriaceae</taxon>
        <taxon>Mycobacterium</taxon>
    </lineage>
</organism>
<proteinExistence type="predicted"/>
<accession>A0A2U3NGB3</accession>
<sequence length="65" mass="7404">VIHELLSRLEDHKYRWELYEYGLTDAVERRRVRGIIDHLHAAVHTGGPAVLSPLSRALLIAHPDA</sequence>
<reference evidence="1 2" key="1">
    <citation type="submission" date="2017-01" db="EMBL/GenBank/DDBJ databases">
        <authorList>
            <consortium name="Urmite Genomes"/>
        </authorList>
    </citation>
    <scope>NUCLEOTIDE SEQUENCE [LARGE SCALE GENOMIC DNA]</scope>
    <source>
        <strain evidence="1 2">AB308</strain>
    </source>
</reference>
<dbReference type="AlphaFoldDB" id="A0A2U3NGB3"/>
<name>A0A2U3NGB3_9MYCO</name>
<keyword evidence="2" id="KW-1185">Reference proteome</keyword>
<protein>
    <submittedName>
        <fullName evidence="1">Uncharacterized protein</fullName>
    </submittedName>
</protein>
<dbReference type="Proteomes" id="UP000241595">
    <property type="component" value="Unassembled WGS sequence"/>
</dbReference>
<feature type="non-terminal residue" evidence="1">
    <location>
        <position position="1"/>
    </location>
</feature>
<dbReference type="EMBL" id="FTRV01000015">
    <property type="protein sequence ID" value="SPM30530.1"/>
    <property type="molecule type" value="Genomic_DNA"/>
</dbReference>
<gene>
    <name evidence="1" type="ORF">MTAB308_4038</name>
</gene>
<evidence type="ECO:0000313" key="1">
    <source>
        <dbReference type="EMBL" id="SPM30530.1"/>
    </source>
</evidence>
<evidence type="ECO:0000313" key="2">
    <source>
        <dbReference type="Proteomes" id="UP000241595"/>
    </source>
</evidence>